<proteinExistence type="inferred from homology"/>
<dbReference type="InterPro" id="IPR042104">
    <property type="entry name" value="PKS_dehydratase_sf"/>
</dbReference>
<comment type="similarity">
    <text evidence="4">Belongs to the short-chain dehydrogenases/reductases (SDR) family.</text>
</comment>
<feature type="domain" description="PKS/mFAS DH" evidence="15">
    <location>
        <begin position="42"/>
        <end position="328"/>
    </location>
</feature>
<feature type="domain" description="Ketosynthase family 3 (KS3)" evidence="14">
    <location>
        <begin position="1787"/>
        <end position="2210"/>
    </location>
</feature>
<dbReference type="PROSITE" id="PS00606">
    <property type="entry name" value="KS3_1"/>
    <property type="match status" value="2"/>
</dbReference>
<dbReference type="InterPro" id="IPR009081">
    <property type="entry name" value="PP-bd_ACP"/>
</dbReference>
<dbReference type="InterPro" id="IPR020806">
    <property type="entry name" value="PKS_PP-bd"/>
</dbReference>
<dbReference type="SMART" id="SM00822">
    <property type="entry name" value="PKS_KR"/>
    <property type="match status" value="2"/>
</dbReference>
<evidence type="ECO:0000256" key="2">
    <source>
        <dbReference type="ARBA" id="ARBA00004792"/>
    </source>
</evidence>
<dbReference type="Gene3D" id="3.40.50.720">
    <property type="entry name" value="NAD(P)-binding Rossmann-like Domain"/>
    <property type="match status" value="2"/>
</dbReference>
<dbReference type="GO" id="GO:0004315">
    <property type="term" value="F:3-oxoacyl-[acyl-carrier-protein] synthase activity"/>
    <property type="evidence" value="ECO:0007669"/>
    <property type="project" value="InterPro"/>
</dbReference>
<dbReference type="SUPFAM" id="SSF53901">
    <property type="entry name" value="Thiolase-like"/>
    <property type="match status" value="3"/>
</dbReference>
<dbReference type="PROSITE" id="PS50075">
    <property type="entry name" value="CARRIER"/>
    <property type="match status" value="2"/>
</dbReference>
<evidence type="ECO:0000256" key="3">
    <source>
        <dbReference type="ARBA" id="ARBA00005194"/>
    </source>
</evidence>
<evidence type="ECO:0000256" key="9">
    <source>
        <dbReference type="ARBA" id="ARBA00022737"/>
    </source>
</evidence>
<dbReference type="PANTHER" id="PTHR43775">
    <property type="entry name" value="FATTY ACID SYNTHASE"/>
    <property type="match status" value="1"/>
</dbReference>
<dbReference type="SMART" id="SM00826">
    <property type="entry name" value="PKS_DH"/>
    <property type="match status" value="2"/>
</dbReference>
<protein>
    <recommendedName>
        <fullName evidence="18">3-hydroxyacyl-CoA dehydrogenase</fullName>
    </recommendedName>
</protein>
<feature type="region of interest" description="N-terminal hotdog fold" evidence="11">
    <location>
        <begin position="42"/>
        <end position="165"/>
    </location>
</feature>
<dbReference type="GO" id="GO:0005886">
    <property type="term" value="C:plasma membrane"/>
    <property type="evidence" value="ECO:0007669"/>
    <property type="project" value="TreeGrafter"/>
</dbReference>
<feature type="domain" description="Ketosynthase family 3 (KS3)" evidence="14">
    <location>
        <begin position="3028"/>
        <end position="3461"/>
    </location>
</feature>
<feature type="domain" description="Carrier" evidence="13">
    <location>
        <begin position="771"/>
        <end position="847"/>
    </location>
</feature>
<comment type="pathway">
    <text evidence="3">Lipid metabolism; fatty acid biosynthesis.</text>
</comment>
<evidence type="ECO:0000256" key="8">
    <source>
        <dbReference type="ARBA" id="ARBA00022679"/>
    </source>
</evidence>
<sequence>MIDFIEYVVGELKSKRLSKGHALALINQFSGRSGAAGTAVLHPLLHRNTSDLAQQSYACSFSGSEFFLRDHRVHGNKVLPAVAYLEMIRAAMADALPERADPTLELRNVIWAQPVVVEDRKDVSLALSVDAAGSQEQVDFEIYSEAESDEVIHCQGQALLTDGARPPRCDIEGLRAQMTRGRVDAENIYSAIAGIGIDLGPAQQGIRAIHQGERQQLVEIFLPEAVQDSRDEYVLHPSVMDSVLQAASGLFVDLTQPSGQPPVPFALESLQVFSGCQHEMFAWARFAPGSQPADAVAKLDIDLCDREGNVCVSMRGFSSRVLSADVKTACVLAVPEWQAASATEADDRSAQLHVILCDIPGVTAAQLEGELGKSDHRSSCREWKSAQQSLAGRYTEAALACFDSLRSLLQGLKDRVHVQIVIAQSDLIFAGLSGMLKTATQENPNLLGQIVVTTPAVSSAELARQLREARSLPHQAIVKFDDGRPQVLRWRAVESPDAPSLTFKDRGVYVITGGLGGLGMVFAREILAQTTDAKVILTGRSAASDATQETLRRLSTRALYRQLDLSDLHQVKGLFASILREFGRVDGIIHSAGMIADAFILKKTPEAFARVLEPKVTGTVNLDAATQDINLDFLVLFSGGAAVHGNPGQADYAAANGFMDQFAAHRNQLVAANARHGQTLSINWPLWRDGGMTIDPQHLQALQRSTGMHPMQTQTGLRAFQDCLKLQRNQVLVVEGDVERIHRAFLAEPQVSTEVVERNVVDLPVAVDSSSLVDKTQSFLRKQFSVVLKLPAQKIDPAAPLDQYGIDSIVAMSLTNQLELTFGSLPKTLFFEYRSVRDLARHLIECHADKLAMLFAAESADSKVEQRVTKVQATKPVPAANSRREKSRKARRFRREEQRVSAAATLAPENGPIAIVGLSGRYPESIDIDAYWRNLRDGKDCITEVPEQRWSWREYYTEDRTKPGYHYSKWGGFIAGVDEFDPLFFGISPREARLMDPQERLFLQHAWMAVEDAGYTRASMQVPHTHGLPGQVGVYVGVMYGEYNLSGSLAGIANRVSSVMNFHGPSMSLDTMCSSSLTAIHLACQDLKQGRTDLAIAGGVNVSIHPSKYLMLSAGQFISSDGHCQSFGEGGDGYIPGEGVGAVVLKRLADAERDGDHIYGIIRGSALNHGGKTNGYTVPNPQAQASVIRQALTASNTEPRHVSYIEAHGTGTKLGDPIEIAALSKAFDELGRERSQNESRAACAVGSAKSNIGHCESAAGIAGVTKVLLQMQYRQLVPSLHSARLNPHIDFERTPFVVNQALRAWEPPVCEGKPLPRIAGISSFGAGGSNAHVVVEEYVPSARAALLRGPVIVPLSARTPDQLKQRARDLLDFVRARESEGTIDLPGMAYTLQAGREAMEIRVGFIVDSVAQLAEKLEGYVASADIVGADIEGMCEARIKDHKETLSGFSEDPDFQETVDKWMARRNLPKLLDVWVKGLELNWRKLYDTPPRRVSLPTYPFAKEKYWVETVGQVVKSALQSAAAAVVTAPPVVAVTKPKSIQLDSAPAGGATGTASKPKAVALIGLQDIDAGQASAQAATVEQVQQIDQTGRPEQLGAVEQVEVIEESEVVEEIEVIETVSADDAAFADDAASVDTPAVLPSLTELQRKLSATLAEALYMDVADVDSEKSFVDLGLDSIVGVEWVKVINKHYGLSLAATRVYDYPNIKELASFVAKELAQQAAAAKPVSKPAAKPAAVKKSASVPAASIAVKRTTSVATSVATVSREQVVVQTPEPVVPKQTVTPASGKIAIVGMSGRYPQADNLDRYWDNLARGKNSIVEIPSSRWRVSDYFDADPTKPGKVYCKWLGLLDDVDCFDPLFFQISPAEAQAMDPQHRLFMQEAYRAFEDAGYSNTSLSNVKCGVYLGIMSNEYSLLLAQDSSINAAATGTSYAIGAARIAYHLNLKGPAIPIDTACSSSLVSIHLACQALLNREIDMALAGGVTLYLTPDSYLAMCQLGMLSKDGQCKTFDDSADGFVPGEGVGAVVLKRLEDAEADGDFIHGVILGSAINQDGKTNGITAPSVSSQIELERDLYARYQIDPETISYVETHGTGTKLGDPIELEALATVFGEKTAKKNFCALGSVKTNIGHTSGAAGVAGMQKVLLSMRHRSLAPSLNLTTENTLFDFQSSPFYVCREQQAWNAPLGARLRAGVSSFGFSGTNAHLVLEEYVSPVKSVQAPPVAREVAILLSARTAAQLEQKAKDLLDFLLRAEEVDLAAVAYTLQVGRETFKERLGVVAGSVAELVEKLRAFTSGERSVEQLYRGQAGRDRDALAVFSADSDLQATIGRWLENSKFSSLLDLWVKGLDVDWRKLYAGSKAPRRIGLPTYPFAKDRYWPNVAAATRTSASMAAFGPTFAAEKQRLIYAPRWKVEALSQSERAERLSGPTLLLDTSDELFLALKGQLPVDAKLALVRLQPGASFKETGANVFTLDSERSAQFSQLAETLSSRNQLPAQVLNNLTTAGVNGFHSIFDLCKALLANKQHSPVSIVSVHAGESGIPSAQNAALAGFFKTLTLENPRYRGKAVNIRTGASNAVETARLVLDELQEQNWSATSISYQQNQDGSRRYIRRIEEVVPHNSTQALSNELPLKQRGVYIVAGGLGGLGYIFSEYLAKRFGARLVLLGRSPLTAAQANKLRRLQAHQPDIAYVQADVANLDDVTRAVQSTKERFGAVHGVIHAAGVNRDAFILKKTREETNTVLSAKVLGTVNLDLATSAESLDLFVTFSSVAATWGNAGQSDYAYGNNFMDAFAEHREELRSILERSGRTLSINWPFWAEGGMTLSQGDLERTEAQTGLSPLTTEDGLQLWDDILRTELPRAVALYGDAAKIGAQLTKATVREPTNPVVHATNTADLLPQAREYLQRLIGAEIKLSAEQVDPLERFDAFGIDSVVVGRLNAALARDLGELPKTLFYERENVEELAEYLASEAAGALSKLLGSTAASSAPAEPLAVAPVSPTAQPAALPAELSTVETASQVALPAASTNEQIAIIGVHGYYPGCNGLEDYWRHLRDGSDLVGAVPADRWDAEALYDSDPAKAAEGKIYCKSGAFLADVDKFDAPFFNIPPAEARVIDPQERLFLSSVWAALEDAGYTRDSLKKRFPKAKSADVGVFVGVTTNSYQLLAADEWGKGNVASASALPWSIANRVSYFFDFQGPSMPIDTACSSSLVAIHLACESLRNRECRVAIAGGVNLYLHPTKYHSLCDRRMLALEGRCRSYGAGDDGFVPGEAVGTLVLKPLSDALRDGDHVYAVVAGSAYDHSGRSNGYSAPNPNSQASVIGRALEKARIHPESIGYIEGHGTGTQLGDSLEIAAVAQAFRKHTDKRQFCPVGSAKSNLGHSEAAAGIAGVTKILLQMKHRQLAPSIHSDEINPNIDFEASPCYLQRELSPWPASTDHPRRAIINSFGAGGVNACVVLEEHPARVAADRVQATGPYLVVLSAKTPDRLAVAAKQLLEHLDTTADIDLASLSFTLQVGREAMTERLALIVANVAELKQGLRDNASAGAYRGTVAPGRANRKTSTVAGLDLESLAKAWTAGEEIDWERLYLSELPRRVSLPTYPFAKERYWVTQSARHLPRAIAANETGLHPLVSHNSSTLKEVSFSSLLSATEFYARDHKVNEEMIFPGAGYLEIARAAGSIAASARVTGIKDVVWVQPLVFSTESQLVQTAFQAGDGEAQYTITSFDENNEKVVHAEGVVQFEADAAEPAMIDAHLPIEALKKQCSKRMDGASYYDQVEKSGLSYGPSFRTVQELYIGDSFALSRLRLPDELATDLDEYVLHPSIVDGALQTVSGLIGRVEASVPYLPFAIEEMQILRSTAPACYVHVEAAGSESQGNAEVRKFNLQITNEHGLVLVKIGNFSVRSFKFTPASVPLSV</sequence>
<feature type="domain" description="PKS/mFAS DH" evidence="15">
    <location>
        <begin position="3630"/>
        <end position="3914"/>
    </location>
</feature>
<accession>A0A829YI63</accession>
<keyword evidence="5" id="KW-0596">Phosphopantetheine</keyword>
<reference evidence="17" key="1">
    <citation type="submission" date="2020-01" db="EMBL/GenBank/DDBJ databases">
        <title>'Steroidobacter agaridevorans' sp. nov., agar-degrading bacteria isolated from rhizosphere soils.</title>
        <authorList>
            <person name="Ikenaga M."/>
            <person name="Kataoka M."/>
            <person name="Murouchi A."/>
            <person name="Katsuragi S."/>
            <person name="Sakai M."/>
        </authorList>
    </citation>
    <scope>NUCLEOTIDE SEQUENCE [LARGE SCALE GENOMIC DNA]</scope>
    <source>
        <strain evidence="17">YU21-B</strain>
    </source>
</reference>
<keyword evidence="9" id="KW-0677">Repeat</keyword>
<dbReference type="Gene3D" id="1.10.1240.100">
    <property type="match status" value="3"/>
</dbReference>
<dbReference type="Pfam" id="PF21394">
    <property type="entry name" value="Beta-ketacyl_N"/>
    <property type="match status" value="1"/>
</dbReference>
<dbReference type="PROSITE" id="PS52004">
    <property type="entry name" value="KS3_2"/>
    <property type="match status" value="3"/>
</dbReference>
<dbReference type="Pfam" id="PF14765">
    <property type="entry name" value="PS-DH"/>
    <property type="match status" value="2"/>
</dbReference>
<evidence type="ECO:0000313" key="17">
    <source>
        <dbReference type="Proteomes" id="UP000445000"/>
    </source>
</evidence>
<dbReference type="SMART" id="SM01294">
    <property type="entry name" value="PKS_PP_betabranch"/>
    <property type="match status" value="1"/>
</dbReference>
<evidence type="ECO:0000256" key="12">
    <source>
        <dbReference type="SAM" id="MobiDB-lite"/>
    </source>
</evidence>
<feature type="domain" description="Ketosynthase family 3 (KS3)" evidence="14">
    <location>
        <begin position="910"/>
        <end position="1337"/>
    </location>
</feature>
<comment type="caution">
    <text evidence="16">The sequence shown here is derived from an EMBL/GenBank/DDBJ whole genome shotgun (WGS) entry which is preliminary data.</text>
</comment>
<dbReference type="InterPro" id="IPR057326">
    <property type="entry name" value="KR_dom"/>
</dbReference>
<dbReference type="InterPro" id="IPR036291">
    <property type="entry name" value="NAD(P)-bd_dom_sf"/>
</dbReference>
<feature type="region of interest" description="C-terminal hotdog fold" evidence="11">
    <location>
        <begin position="179"/>
        <end position="328"/>
    </location>
</feature>
<gene>
    <name evidence="16" type="ORF">GCM10011487_49300</name>
</gene>
<dbReference type="Gene3D" id="3.40.47.10">
    <property type="match status" value="3"/>
</dbReference>
<dbReference type="InterPro" id="IPR049490">
    <property type="entry name" value="C883_1060-like_KR_N"/>
</dbReference>
<comment type="function">
    <text evidence="10">Involved in production of the polyketide antibiotic thailandamide.</text>
</comment>
<feature type="region of interest" description="Disordered" evidence="12">
    <location>
        <begin position="871"/>
        <end position="894"/>
    </location>
</feature>
<evidence type="ECO:0000259" key="13">
    <source>
        <dbReference type="PROSITE" id="PS50075"/>
    </source>
</evidence>
<dbReference type="InterPro" id="IPR014030">
    <property type="entry name" value="Ketoacyl_synth_N"/>
</dbReference>
<dbReference type="CDD" id="cd00833">
    <property type="entry name" value="PKS"/>
    <property type="match status" value="3"/>
</dbReference>
<dbReference type="Gene3D" id="3.10.129.110">
    <property type="entry name" value="Polyketide synthase dehydratase"/>
    <property type="match status" value="2"/>
</dbReference>
<dbReference type="InterPro" id="IPR054514">
    <property type="entry name" value="RhiE-like_linker"/>
</dbReference>
<dbReference type="InterPro" id="IPR018201">
    <property type="entry name" value="Ketoacyl_synth_AS"/>
</dbReference>
<feature type="active site" description="Proton donor; for dehydratase activity" evidence="11">
    <location>
        <position position="241"/>
    </location>
</feature>
<dbReference type="Pfam" id="PF00550">
    <property type="entry name" value="PP-binding"/>
    <property type="match status" value="3"/>
</dbReference>
<evidence type="ECO:0000256" key="4">
    <source>
        <dbReference type="ARBA" id="ARBA00006484"/>
    </source>
</evidence>
<dbReference type="SUPFAM" id="SSF51735">
    <property type="entry name" value="NAD(P)-binding Rossmann-fold domains"/>
    <property type="match status" value="3"/>
</dbReference>
<dbReference type="EMBL" id="BLJN01000005">
    <property type="protein sequence ID" value="GFE82930.1"/>
    <property type="molecule type" value="Genomic_DNA"/>
</dbReference>
<keyword evidence="6" id="KW-0963">Cytoplasm</keyword>
<dbReference type="InterPro" id="IPR014031">
    <property type="entry name" value="Ketoacyl_synth_C"/>
</dbReference>
<dbReference type="GO" id="GO:0031177">
    <property type="term" value="F:phosphopantetheine binding"/>
    <property type="evidence" value="ECO:0007669"/>
    <property type="project" value="InterPro"/>
</dbReference>
<dbReference type="InterPro" id="IPR049552">
    <property type="entry name" value="PKS_DH_N"/>
</dbReference>
<dbReference type="GO" id="GO:0004312">
    <property type="term" value="F:fatty acid synthase activity"/>
    <property type="evidence" value="ECO:0007669"/>
    <property type="project" value="TreeGrafter"/>
</dbReference>
<feature type="active site" description="Proton donor; for dehydratase activity" evidence="11">
    <location>
        <position position="3828"/>
    </location>
</feature>
<dbReference type="InterPro" id="IPR036736">
    <property type="entry name" value="ACP-like_sf"/>
</dbReference>
<dbReference type="Pfam" id="PF22336">
    <property type="entry name" value="RhiE-like_linker"/>
    <property type="match status" value="3"/>
</dbReference>
<dbReference type="CDD" id="cd08953">
    <property type="entry name" value="KR_2_SDR_x"/>
    <property type="match status" value="2"/>
</dbReference>
<organism evidence="16 17">
    <name type="scientific">Steroidobacter agaridevorans</name>
    <dbReference type="NCBI Taxonomy" id="2695856"/>
    <lineage>
        <taxon>Bacteria</taxon>
        <taxon>Pseudomonadati</taxon>
        <taxon>Pseudomonadota</taxon>
        <taxon>Gammaproteobacteria</taxon>
        <taxon>Steroidobacterales</taxon>
        <taxon>Steroidobacteraceae</taxon>
        <taxon>Steroidobacter</taxon>
    </lineage>
</organism>
<dbReference type="InterPro" id="IPR050091">
    <property type="entry name" value="PKS_NRPS_Biosynth_Enz"/>
</dbReference>
<dbReference type="InterPro" id="IPR049900">
    <property type="entry name" value="PKS_mFAS_DH"/>
</dbReference>
<feature type="active site" description="Proton acceptor; for dehydratase activity" evidence="11">
    <location>
        <position position="71"/>
    </location>
</feature>
<evidence type="ECO:0000259" key="15">
    <source>
        <dbReference type="PROSITE" id="PS52019"/>
    </source>
</evidence>
<dbReference type="UniPathway" id="UPA00094"/>
<feature type="region of interest" description="N-terminal hotdog fold" evidence="11">
    <location>
        <begin position="3630"/>
        <end position="3748"/>
    </location>
</feature>
<evidence type="ECO:0000256" key="1">
    <source>
        <dbReference type="ARBA" id="ARBA00004496"/>
    </source>
</evidence>
<dbReference type="Pfam" id="PF21089">
    <property type="entry name" value="PKS_DH_N"/>
    <property type="match status" value="2"/>
</dbReference>
<evidence type="ECO:0000313" key="16">
    <source>
        <dbReference type="EMBL" id="GFE82930.1"/>
    </source>
</evidence>
<feature type="domain" description="Carrier" evidence="13">
    <location>
        <begin position="1641"/>
        <end position="1718"/>
    </location>
</feature>
<dbReference type="PANTHER" id="PTHR43775:SF37">
    <property type="entry name" value="SI:DKEY-61P9.11"/>
    <property type="match status" value="1"/>
</dbReference>
<dbReference type="Pfam" id="PF08659">
    <property type="entry name" value="KR"/>
    <property type="match status" value="2"/>
</dbReference>
<dbReference type="SMART" id="SM00825">
    <property type="entry name" value="PKS_KS"/>
    <property type="match status" value="3"/>
</dbReference>
<name>A0A829YI63_9GAMM</name>
<evidence type="ECO:0008006" key="18">
    <source>
        <dbReference type="Google" id="ProtNLM"/>
    </source>
</evidence>
<dbReference type="InterPro" id="IPR049551">
    <property type="entry name" value="PKS_DH_C"/>
</dbReference>
<dbReference type="GO" id="GO:0006633">
    <property type="term" value="P:fatty acid biosynthetic process"/>
    <property type="evidence" value="ECO:0007669"/>
    <property type="project" value="UniProtKB-UniPathway"/>
</dbReference>
<feature type="active site" description="Proton acceptor; for dehydratase activity" evidence="11">
    <location>
        <position position="3659"/>
    </location>
</feature>
<dbReference type="InterPro" id="IPR020841">
    <property type="entry name" value="PKS_Beta-ketoAc_synthase_dom"/>
</dbReference>
<dbReference type="FunFam" id="3.40.47.10:FF:000019">
    <property type="entry name" value="Polyketide synthase type I"/>
    <property type="match status" value="3"/>
</dbReference>
<dbReference type="InterPro" id="IPR013968">
    <property type="entry name" value="PKS_KR"/>
</dbReference>
<dbReference type="GO" id="GO:0005737">
    <property type="term" value="C:cytoplasm"/>
    <property type="evidence" value="ECO:0007669"/>
    <property type="project" value="UniProtKB-SubCell"/>
</dbReference>
<dbReference type="SUPFAM" id="SSF47336">
    <property type="entry name" value="ACP-like"/>
    <property type="match status" value="3"/>
</dbReference>
<evidence type="ECO:0000256" key="7">
    <source>
        <dbReference type="ARBA" id="ARBA00022553"/>
    </source>
</evidence>
<dbReference type="Gene3D" id="1.10.1200.10">
    <property type="entry name" value="ACP-like"/>
    <property type="match status" value="3"/>
</dbReference>
<dbReference type="RefSeq" id="WP_161814560.1">
    <property type="nucleotide sequence ID" value="NZ_BLJN01000005.1"/>
</dbReference>
<keyword evidence="17" id="KW-1185">Reference proteome</keyword>
<dbReference type="InterPro" id="IPR016039">
    <property type="entry name" value="Thiolase-like"/>
</dbReference>
<dbReference type="InterPro" id="IPR020807">
    <property type="entry name" value="PKS_DH"/>
</dbReference>
<dbReference type="Proteomes" id="UP000445000">
    <property type="component" value="Unassembled WGS sequence"/>
</dbReference>
<evidence type="ECO:0000256" key="6">
    <source>
        <dbReference type="ARBA" id="ARBA00022490"/>
    </source>
</evidence>
<keyword evidence="8" id="KW-0808">Transferase</keyword>
<evidence type="ECO:0000256" key="10">
    <source>
        <dbReference type="ARBA" id="ARBA00054155"/>
    </source>
</evidence>
<dbReference type="Pfam" id="PF00109">
    <property type="entry name" value="ketoacyl-synt"/>
    <property type="match status" value="3"/>
</dbReference>
<dbReference type="Pfam" id="PF02801">
    <property type="entry name" value="Ketoacyl-synt_C"/>
    <property type="match status" value="3"/>
</dbReference>
<keyword evidence="7" id="KW-0597">Phosphoprotein</keyword>
<dbReference type="PROSITE" id="PS52019">
    <property type="entry name" value="PKS_MFAS_DH"/>
    <property type="match status" value="2"/>
</dbReference>
<evidence type="ECO:0000259" key="14">
    <source>
        <dbReference type="PROSITE" id="PS52004"/>
    </source>
</evidence>
<dbReference type="SMART" id="SM00823">
    <property type="entry name" value="PKS_PP"/>
    <property type="match status" value="3"/>
</dbReference>
<comment type="pathway">
    <text evidence="2">Antibiotic biosynthesis.</text>
</comment>
<evidence type="ECO:0000256" key="5">
    <source>
        <dbReference type="ARBA" id="ARBA00022450"/>
    </source>
</evidence>
<dbReference type="GO" id="GO:0071770">
    <property type="term" value="P:DIM/DIP cell wall layer assembly"/>
    <property type="evidence" value="ECO:0007669"/>
    <property type="project" value="TreeGrafter"/>
</dbReference>
<evidence type="ECO:0000256" key="11">
    <source>
        <dbReference type="PROSITE-ProRule" id="PRU01363"/>
    </source>
</evidence>
<comment type="subcellular location">
    <subcellularLocation>
        <location evidence="1">Cytoplasm</location>
    </subcellularLocation>
</comment>
<feature type="region of interest" description="C-terminal hotdog fold" evidence="11">
    <location>
        <begin position="3767"/>
        <end position="3914"/>
    </location>
</feature>